<reference evidence="2" key="1">
    <citation type="submission" date="2021-04" db="EMBL/GenBank/DDBJ databases">
        <authorList>
            <person name="Chebbi M.A.C M."/>
        </authorList>
    </citation>
    <scope>NUCLEOTIDE SEQUENCE</scope>
</reference>
<evidence type="ECO:0000256" key="1">
    <source>
        <dbReference type="SAM" id="MobiDB-lite"/>
    </source>
</evidence>
<evidence type="ECO:0000313" key="3">
    <source>
        <dbReference type="Proteomes" id="UP000786811"/>
    </source>
</evidence>
<sequence length="745" mass="85822">MSKKPPAAKKQKTEIEPKKSRIVRSTSERIENYLKNNVGRKCWEKYIHNTIPGLNLNKKPWVQQWDFENAVNLYHPYPYTCDLPKPLLPPARTRRHIDNQHDPATDLLFAKQFIQDDMDLILDHFENDIEGHNVLSNKDVEWSGKKYDRGHAVVPRYVADLADIIECDPDPFFEGKYNWYYTGGSINNIYFNNKNLLIFPFMQDVVASPINLKDNSLWKPDLSKASKLTIGNPVYEVRHHVSSDNCRILVRCKHECVFYSLTSNDEGKLSLEALDNKENKSTPFISAALNPVDPNQFCTLNVGRIFEQCDMVSGKCLSKSLVNTRNPVPDSWGSIIYNSSPNIVALTDRNALHYMDLRVSLKVPTVSMYPQEMLNECDLVSLHMPSERPSRHYLGTYHHFLMVDDRSPDQCVHQKWTHQFRSPPLTGATSMCDGEEVIIISSQLPSEKSVIINTWQQFDDPHSYYLPHAVPTILETLKESQLLGTCLDPITSTRVGLSTVGSTLMVHDKNIYYFNQNSLEDVFYSCITHNELEKNISLINDYAGHALKCWEKEMLKNQEKLLIPLAITDRFNMEHIFKQFSDTTLKYELSAEENFMPEYWRTPVYKLREYKDLLAPLLLDPWDLECDLGDYVPDEPKEDPKQRWLDDWVQSTTSSQAVPPLEENLSMSQVLDDDHDHIPFTPVLTQDHVSVSQQHMQPNPEIPVPIIKTEPADLAEELDDFTTITKVVKPKKPKKKPTSTYTDGF</sequence>
<protein>
    <submittedName>
        <fullName evidence="2">Uncharacterized protein</fullName>
    </submittedName>
</protein>
<dbReference type="EMBL" id="CAJNRD030001120">
    <property type="protein sequence ID" value="CAG5093977.1"/>
    <property type="molecule type" value="Genomic_DNA"/>
</dbReference>
<evidence type="ECO:0000313" key="2">
    <source>
        <dbReference type="EMBL" id="CAG5093977.1"/>
    </source>
</evidence>
<accession>A0A8J2MLM4</accession>
<gene>
    <name evidence="2" type="ORF">HICCMSTLAB_LOCUS7303</name>
</gene>
<name>A0A8J2MLM4_COTCN</name>
<comment type="caution">
    <text evidence="2">The sequence shown here is derived from an EMBL/GenBank/DDBJ whole genome shotgun (WGS) entry which is preliminary data.</text>
</comment>
<dbReference type="OrthoDB" id="8195041at2759"/>
<organism evidence="2 3">
    <name type="scientific">Cotesia congregata</name>
    <name type="common">Parasitoid wasp</name>
    <name type="synonym">Apanteles congregatus</name>
    <dbReference type="NCBI Taxonomy" id="51543"/>
    <lineage>
        <taxon>Eukaryota</taxon>
        <taxon>Metazoa</taxon>
        <taxon>Ecdysozoa</taxon>
        <taxon>Arthropoda</taxon>
        <taxon>Hexapoda</taxon>
        <taxon>Insecta</taxon>
        <taxon>Pterygota</taxon>
        <taxon>Neoptera</taxon>
        <taxon>Endopterygota</taxon>
        <taxon>Hymenoptera</taxon>
        <taxon>Apocrita</taxon>
        <taxon>Ichneumonoidea</taxon>
        <taxon>Braconidae</taxon>
        <taxon>Microgastrinae</taxon>
        <taxon>Cotesia</taxon>
    </lineage>
</organism>
<keyword evidence="3" id="KW-1185">Reference proteome</keyword>
<dbReference type="AlphaFoldDB" id="A0A8J2MLM4"/>
<proteinExistence type="predicted"/>
<feature type="compositionally biased region" description="Basic residues" evidence="1">
    <location>
        <begin position="1"/>
        <end position="10"/>
    </location>
</feature>
<dbReference type="Proteomes" id="UP000786811">
    <property type="component" value="Unassembled WGS sequence"/>
</dbReference>
<feature type="region of interest" description="Disordered" evidence="1">
    <location>
        <begin position="1"/>
        <end position="20"/>
    </location>
</feature>